<dbReference type="InterPro" id="IPR050229">
    <property type="entry name" value="GlpE_sulfurtransferase"/>
</dbReference>
<keyword evidence="3" id="KW-1185">Reference proteome</keyword>
<proteinExistence type="predicted"/>
<dbReference type="CDD" id="cd00158">
    <property type="entry name" value="RHOD"/>
    <property type="match status" value="1"/>
</dbReference>
<reference evidence="2" key="1">
    <citation type="submission" date="2021-11" db="EMBL/GenBank/DDBJ databases">
        <title>BS-T2-15 a new species belonging to the Comamonadaceae family isolated from the soil of a French oak forest.</title>
        <authorList>
            <person name="Mieszkin S."/>
            <person name="Alain K."/>
        </authorList>
    </citation>
    <scope>NUCLEOTIDE SEQUENCE</scope>
    <source>
        <strain evidence="2">BS-T2-15</strain>
    </source>
</reference>
<dbReference type="InterPro" id="IPR001763">
    <property type="entry name" value="Rhodanese-like_dom"/>
</dbReference>
<feature type="domain" description="Rhodanese" evidence="1">
    <location>
        <begin position="148"/>
        <end position="237"/>
    </location>
</feature>
<feature type="domain" description="Rhodanese" evidence="1">
    <location>
        <begin position="401"/>
        <end position="491"/>
    </location>
</feature>
<dbReference type="EMBL" id="JAJLJH010000001">
    <property type="protein sequence ID" value="MCK9685081.1"/>
    <property type="molecule type" value="Genomic_DNA"/>
</dbReference>
<dbReference type="Pfam" id="PF00581">
    <property type="entry name" value="Rhodanese"/>
    <property type="match status" value="4"/>
</dbReference>
<organism evidence="2 3">
    <name type="scientific">Scleromatobacter humisilvae</name>
    <dbReference type="NCBI Taxonomy" id="2897159"/>
    <lineage>
        <taxon>Bacteria</taxon>
        <taxon>Pseudomonadati</taxon>
        <taxon>Pseudomonadota</taxon>
        <taxon>Betaproteobacteria</taxon>
        <taxon>Burkholderiales</taxon>
        <taxon>Sphaerotilaceae</taxon>
        <taxon>Scleromatobacter</taxon>
    </lineage>
</organism>
<feature type="domain" description="Rhodanese" evidence="1">
    <location>
        <begin position="282"/>
        <end position="372"/>
    </location>
</feature>
<dbReference type="Proteomes" id="UP001139353">
    <property type="component" value="Unassembled WGS sequence"/>
</dbReference>
<dbReference type="GO" id="GO:0004792">
    <property type="term" value="F:thiosulfate-cyanide sulfurtransferase activity"/>
    <property type="evidence" value="ECO:0007669"/>
    <property type="project" value="InterPro"/>
</dbReference>
<sequence length="522" mass="56224">MATRLVTIDQLVAALAGEHPPALLDVRDLIESERGHIPGATILPRRRIEFRIEALVRDRATPLIVVDSGEDIDDGARDPRAALAGETLSALGYRDVAALDGGVAAWRHAGLPIVSGTQVSSKAFGRRIGDLERVPSIDVETLRRWLDEGRRVALCDVRGADEHTEGCIPGAVSLPGFEIVSHALDMAGESDVIVLCSSARTRSLIVARTLIDLGLSDVMVLEGGVLAWRLAGHELEQGSRRRRVKPSTPASQFAELGSARLAKHFGVERIEAADLAGLLYATSGNFSAFDLRNLGSHVVAHVPRSVSVSSDALIVRHDELVALRDAPVVLIDDDCVRALLTGVWLRRLGLPRVQELAGGIAAWAASGRPASVVAELPLGWSEASAVTPGLGVDDVSRWLAAYAPAHVLHVDTSASYRRGHLPGARWLPRGWLEPRIGRVVPSLDEALLVTCSDGAQSAFAAATLRRRGYVHVAWLQGGTRLWAAAGRALETAPLPPHDDELLPPARRDPQAMRDYLDWERLR</sequence>
<dbReference type="AlphaFoldDB" id="A0A9X2BZ92"/>
<name>A0A9X2BZ92_9BURK</name>
<protein>
    <submittedName>
        <fullName evidence="2">Sulfurtransferase</fullName>
    </submittedName>
</protein>
<comment type="caution">
    <text evidence="2">The sequence shown here is derived from an EMBL/GenBank/DDBJ whole genome shotgun (WGS) entry which is preliminary data.</text>
</comment>
<evidence type="ECO:0000313" key="3">
    <source>
        <dbReference type="Proteomes" id="UP001139353"/>
    </source>
</evidence>
<dbReference type="SMART" id="SM00450">
    <property type="entry name" value="RHOD"/>
    <property type="match status" value="4"/>
</dbReference>
<gene>
    <name evidence="2" type="ORF">LPC04_05085</name>
</gene>
<accession>A0A9X2BZ92</accession>
<dbReference type="RefSeq" id="WP_275681094.1">
    <property type="nucleotide sequence ID" value="NZ_JAJLJH010000001.1"/>
</dbReference>
<dbReference type="InterPro" id="IPR001307">
    <property type="entry name" value="Thiosulphate_STrfase_CS"/>
</dbReference>
<evidence type="ECO:0000313" key="2">
    <source>
        <dbReference type="EMBL" id="MCK9685081.1"/>
    </source>
</evidence>
<dbReference type="SUPFAM" id="SSF52821">
    <property type="entry name" value="Rhodanese/Cell cycle control phosphatase"/>
    <property type="match status" value="4"/>
</dbReference>
<dbReference type="PROSITE" id="PS00380">
    <property type="entry name" value="RHODANESE_1"/>
    <property type="match status" value="1"/>
</dbReference>
<dbReference type="InterPro" id="IPR036873">
    <property type="entry name" value="Rhodanese-like_dom_sf"/>
</dbReference>
<dbReference type="PANTHER" id="PTHR43031">
    <property type="entry name" value="FAD-DEPENDENT OXIDOREDUCTASE"/>
    <property type="match status" value="1"/>
</dbReference>
<dbReference type="PANTHER" id="PTHR43031:SF1">
    <property type="entry name" value="PYRIDINE NUCLEOTIDE-DISULPHIDE OXIDOREDUCTASE"/>
    <property type="match status" value="1"/>
</dbReference>
<dbReference type="Gene3D" id="3.40.250.10">
    <property type="entry name" value="Rhodanese-like domain"/>
    <property type="match status" value="4"/>
</dbReference>
<dbReference type="PROSITE" id="PS50206">
    <property type="entry name" value="RHODANESE_3"/>
    <property type="match status" value="4"/>
</dbReference>
<evidence type="ECO:0000259" key="1">
    <source>
        <dbReference type="PROSITE" id="PS50206"/>
    </source>
</evidence>
<feature type="domain" description="Rhodanese" evidence="1">
    <location>
        <begin position="17"/>
        <end position="115"/>
    </location>
</feature>